<protein>
    <recommendedName>
        <fullName evidence="13">TIR domain-containing protein</fullName>
    </recommendedName>
</protein>
<evidence type="ECO:0000256" key="8">
    <source>
        <dbReference type="ARBA" id="ARBA00023136"/>
    </source>
</evidence>
<evidence type="ECO:0000256" key="2">
    <source>
        <dbReference type="ARBA" id="ARBA00009634"/>
    </source>
</evidence>
<dbReference type="CTD" id="20211472"/>
<evidence type="ECO:0000256" key="3">
    <source>
        <dbReference type="ARBA" id="ARBA00022614"/>
    </source>
</evidence>
<feature type="signal peptide" evidence="12">
    <location>
        <begin position="1"/>
        <end position="21"/>
    </location>
</feature>
<evidence type="ECO:0000256" key="11">
    <source>
        <dbReference type="SAM" id="Phobius"/>
    </source>
</evidence>
<keyword evidence="9" id="KW-0675">Receptor</keyword>
<dbReference type="FunFam" id="3.40.50.10140:FF:000040">
    <property type="entry name" value="Uncharacterized protein"/>
    <property type="match status" value="1"/>
</dbReference>
<dbReference type="SUPFAM" id="SSF52058">
    <property type="entry name" value="L domain-like"/>
    <property type="match status" value="1"/>
</dbReference>
<reference evidence="15" key="3">
    <citation type="submission" date="2015-06" db="UniProtKB">
        <authorList>
            <consortium name="EnsemblMetazoa"/>
        </authorList>
    </citation>
    <scope>IDENTIFICATION</scope>
</reference>
<dbReference type="RefSeq" id="XP_009010198.1">
    <property type="nucleotide sequence ID" value="XM_009011950.1"/>
</dbReference>
<keyword evidence="7 11" id="KW-1133">Transmembrane helix</keyword>
<proteinExistence type="inferred from homology"/>
<feature type="domain" description="TIR" evidence="13">
    <location>
        <begin position="581"/>
        <end position="707"/>
    </location>
</feature>
<dbReference type="GO" id="GO:0038023">
    <property type="term" value="F:signaling receptor activity"/>
    <property type="evidence" value="ECO:0000318"/>
    <property type="project" value="GO_Central"/>
</dbReference>
<dbReference type="PRINTS" id="PR00019">
    <property type="entry name" value="LEURICHRPT"/>
</dbReference>
<feature type="transmembrane region" description="Helical" evidence="11">
    <location>
        <begin position="532"/>
        <end position="555"/>
    </location>
</feature>
<comment type="subcellular location">
    <subcellularLocation>
        <location evidence="1">Membrane</location>
        <topology evidence="1">Single-pass membrane protein</topology>
    </subcellularLocation>
</comment>
<evidence type="ECO:0000256" key="1">
    <source>
        <dbReference type="ARBA" id="ARBA00004167"/>
    </source>
</evidence>
<dbReference type="EMBL" id="AMQM01002533">
    <property type="status" value="NOT_ANNOTATED_CDS"/>
    <property type="molecule type" value="Genomic_DNA"/>
</dbReference>
<keyword evidence="10" id="KW-0325">Glycoprotein</keyword>
<dbReference type="Gene3D" id="3.40.50.10140">
    <property type="entry name" value="Toll/interleukin-1 receptor homology (TIR) domain"/>
    <property type="match status" value="1"/>
</dbReference>
<keyword evidence="4 11" id="KW-0812">Transmembrane</keyword>
<dbReference type="PANTHER" id="PTHR24365:SF541">
    <property type="entry name" value="PROTEIN TOLL-RELATED"/>
    <property type="match status" value="1"/>
</dbReference>
<keyword evidence="5 12" id="KW-0732">Signal</keyword>
<keyword evidence="6" id="KW-0677">Repeat</keyword>
<keyword evidence="16" id="KW-1185">Reference proteome</keyword>
<evidence type="ECO:0000256" key="5">
    <source>
        <dbReference type="ARBA" id="ARBA00022729"/>
    </source>
</evidence>
<name>T1FRM5_HELRO</name>
<dbReference type="PANTHER" id="PTHR24365">
    <property type="entry name" value="TOLL-LIKE RECEPTOR"/>
    <property type="match status" value="1"/>
</dbReference>
<dbReference type="GO" id="GO:0007165">
    <property type="term" value="P:signal transduction"/>
    <property type="evidence" value="ECO:0007669"/>
    <property type="project" value="InterPro"/>
</dbReference>
<dbReference type="InterPro" id="IPR032675">
    <property type="entry name" value="LRR_dom_sf"/>
</dbReference>
<dbReference type="EMBL" id="AMQM01002534">
    <property type="status" value="NOT_ANNOTATED_CDS"/>
    <property type="molecule type" value="Genomic_DNA"/>
</dbReference>
<dbReference type="InterPro" id="IPR003591">
    <property type="entry name" value="Leu-rich_rpt_typical-subtyp"/>
</dbReference>
<dbReference type="Pfam" id="PF13676">
    <property type="entry name" value="TIR_2"/>
    <property type="match status" value="1"/>
</dbReference>
<dbReference type="SMART" id="SM00255">
    <property type="entry name" value="TIR"/>
    <property type="match status" value="1"/>
</dbReference>
<evidence type="ECO:0000259" key="13">
    <source>
        <dbReference type="PROSITE" id="PS50104"/>
    </source>
</evidence>
<dbReference type="Gene3D" id="3.80.10.10">
    <property type="entry name" value="Ribonuclease Inhibitor"/>
    <property type="match status" value="3"/>
</dbReference>
<dbReference type="FunFam" id="3.80.10.10:FF:000727">
    <property type="entry name" value="Toll-like protein"/>
    <property type="match status" value="1"/>
</dbReference>
<evidence type="ECO:0000256" key="10">
    <source>
        <dbReference type="ARBA" id="ARBA00023180"/>
    </source>
</evidence>
<dbReference type="Proteomes" id="UP000015101">
    <property type="component" value="Unassembled WGS sequence"/>
</dbReference>
<comment type="similarity">
    <text evidence="2">Belongs to the Toll-like receptor family.</text>
</comment>
<accession>T1FRM5</accession>
<dbReference type="OMA" id="DKWFWSK"/>
<dbReference type="STRING" id="6412.T1FRM5"/>
<dbReference type="GeneID" id="20211472"/>
<dbReference type="InParanoid" id="T1FRM5"/>
<dbReference type="EMBL" id="KB095812">
    <property type="protein sequence ID" value="ESO11710.1"/>
    <property type="molecule type" value="Genomic_DNA"/>
</dbReference>
<evidence type="ECO:0000313" key="15">
    <source>
        <dbReference type="EnsemblMetazoa" id="HelroP190054"/>
    </source>
</evidence>
<keyword evidence="3" id="KW-0433">Leucine-rich repeat</keyword>
<dbReference type="InterPro" id="IPR000157">
    <property type="entry name" value="TIR_dom"/>
</dbReference>
<dbReference type="InterPro" id="IPR035897">
    <property type="entry name" value="Toll_tir_struct_dom_sf"/>
</dbReference>
<dbReference type="SUPFAM" id="SSF52200">
    <property type="entry name" value="Toll/Interleukin receptor TIR domain"/>
    <property type="match status" value="1"/>
</dbReference>
<sequence>MFKKFIIFSIWVFMIWNLCLGQSTDPCSSDIFKNCVECQMHESYIYLYGCLNYTCQIVENPILDETKQKIKQFENGLQDIISSRRNVKTLVIKNSPLTIIPSAVRNLVNIIELRIERCCLKLIPEGLFSGLQSLKNLSFEGNQINHLQSGLFDGLNNLVSINLRSNEINGIDDDVFSNENDLPSLTTLDLSYNNLTSVDAWIFIRLFSMRFVYINLRFNKINSFTNRKKWFYVCENFINRTFNFQLSLYRNELKHISDLLIFFPKFDDAICFFKRQSLGHRQGHPVIELAENAITCDCIDYDLITFATKDQAVAILDGVRCRSPPRHMYSKLFQIPLSEFQCELTPCPDACQCAEIPFYESIYVNCSSKQLKTLPPLLPTKTNLNHSRYHYNLTFSRNMISSMDDRFYLSSTTVLDLSYNELNQFDLSTLMFSTTLEELYLHSNNLVSVPPEFLQKSFPKLKVLTLHDNPWDCSYENKFLKSWMMSLKNGNVSLLHENSILCRTPTRLSGKSIFFVKDEEFANDPKINYRNRVILCILIPLFAIEIFALAIFLILKKFKVKLYTYLNIHPFDRDECTDEYMEYDAFISCAFSDRCRAIELVSTLENRGYKVCYPERDFIPGEPTTSFVSKSRRVIYLLTLDFVNTPRCLFEFQISLQRNLEVKHKRIIVLLDSSLKVDQKLLPNDMFNFLTTHHCIDLLKNNWTNQLFYSLPIKPLRRLINEKDAINNNCIFIIKQIFHLNFYKLSFMK</sequence>
<evidence type="ECO:0000256" key="9">
    <source>
        <dbReference type="ARBA" id="ARBA00023170"/>
    </source>
</evidence>
<evidence type="ECO:0000256" key="4">
    <source>
        <dbReference type="ARBA" id="ARBA00022692"/>
    </source>
</evidence>
<dbReference type="eggNOG" id="KOG4641">
    <property type="taxonomic scope" value="Eukaryota"/>
</dbReference>
<dbReference type="KEGG" id="hro:HELRODRAFT_190054"/>
<dbReference type="AlphaFoldDB" id="T1FRM5"/>
<dbReference type="InterPro" id="IPR001611">
    <property type="entry name" value="Leu-rich_rpt"/>
</dbReference>
<evidence type="ECO:0000256" key="7">
    <source>
        <dbReference type="ARBA" id="ARBA00022989"/>
    </source>
</evidence>
<reference evidence="14 16" key="2">
    <citation type="journal article" date="2013" name="Nature">
        <title>Insights into bilaterian evolution from three spiralian genomes.</title>
        <authorList>
            <person name="Simakov O."/>
            <person name="Marletaz F."/>
            <person name="Cho S.J."/>
            <person name="Edsinger-Gonzales E."/>
            <person name="Havlak P."/>
            <person name="Hellsten U."/>
            <person name="Kuo D.H."/>
            <person name="Larsson T."/>
            <person name="Lv J."/>
            <person name="Arendt D."/>
            <person name="Savage R."/>
            <person name="Osoegawa K."/>
            <person name="de Jong P."/>
            <person name="Grimwood J."/>
            <person name="Chapman J.A."/>
            <person name="Shapiro H."/>
            <person name="Aerts A."/>
            <person name="Otillar R.P."/>
            <person name="Terry A.Y."/>
            <person name="Boore J.L."/>
            <person name="Grigoriev I.V."/>
            <person name="Lindberg D.R."/>
            <person name="Seaver E.C."/>
            <person name="Weisblat D.A."/>
            <person name="Putnam N.H."/>
            <person name="Rokhsar D.S."/>
        </authorList>
    </citation>
    <scope>NUCLEOTIDE SEQUENCE</scope>
</reference>
<dbReference type="HOGENOM" id="CLU_369746_0_0_1"/>
<dbReference type="SMART" id="SM00369">
    <property type="entry name" value="LRR_TYP"/>
    <property type="match status" value="5"/>
</dbReference>
<evidence type="ECO:0000313" key="14">
    <source>
        <dbReference type="EMBL" id="ESO11710.1"/>
    </source>
</evidence>
<keyword evidence="8 11" id="KW-0472">Membrane</keyword>
<dbReference type="PROSITE" id="PS51450">
    <property type="entry name" value="LRR"/>
    <property type="match status" value="2"/>
</dbReference>
<dbReference type="OrthoDB" id="6285964at2759"/>
<evidence type="ECO:0000256" key="6">
    <source>
        <dbReference type="ARBA" id="ARBA00022737"/>
    </source>
</evidence>
<dbReference type="PROSITE" id="PS50104">
    <property type="entry name" value="TIR"/>
    <property type="match status" value="1"/>
</dbReference>
<reference evidence="16" key="1">
    <citation type="submission" date="2012-12" db="EMBL/GenBank/DDBJ databases">
        <authorList>
            <person name="Hellsten U."/>
            <person name="Grimwood J."/>
            <person name="Chapman J.A."/>
            <person name="Shapiro H."/>
            <person name="Aerts A."/>
            <person name="Otillar R.P."/>
            <person name="Terry A.Y."/>
            <person name="Boore J.L."/>
            <person name="Simakov O."/>
            <person name="Marletaz F."/>
            <person name="Cho S.-J."/>
            <person name="Edsinger-Gonzales E."/>
            <person name="Havlak P."/>
            <person name="Kuo D.-H."/>
            <person name="Larsson T."/>
            <person name="Lv J."/>
            <person name="Arendt D."/>
            <person name="Savage R."/>
            <person name="Osoegawa K."/>
            <person name="de Jong P."/>
            <person name="Lindberg D.R."/>
            <person name="Seaver E.C."/>
            <person name="Weisblat D.A."/>
            <person name="Putnam N.H."/>
            <person name="Grigoriev I.V."/>
            <person name="Rokhsar D.S."/>
        </authorList>
    </citation>
    <scope>NUCLEOTIDE SEQUENCE</scope>
</reference>
<feature type="chain" id="PRO_5010980930" description="TIR domain-containing protein" evidence="12">
    <location>
        <begin position="22"/>
        <end position="749"/>
    </location>
</feature>
<evidence type="ECO:0000256" key="12">
    <source>
        <dbReference type="SAM" id="SignalP"/>
    </source>
</evidence>
<evidence type="ECO:0000313" key="16">
    <source>
        <dbReference type="Proteomes" id="UP000015101"/>
    </source>
</evidence>
<dbReference type="EnsemblMetazoa" id="HelroT190054">
    <property type="protein sequence ID" value="HelroP190054"/>
    <property type="gene ID" value="HelroG190054"/>
</dbReference>
<gene>
    <name evidence="15" type="primary">20211472</name>
    <name evidence="14" type="ORF">HELRODRAFT_190054</name>
</gene>
<organism evidence="15 16">
    <name type="scientific">Helobdella robusta</name>
    <name type="common">Californian leech</name>
    <dbReference type="NCBI Taxonomy" id="6412"/>
    <lineage>
        <taxon>Eukaryota</taxon>
        <taxon>Metazoa</taxon>
        <taxon>Spiralia</taxon>
        <taxon>Lophotrochozoa</taxon>
        <taxon>Annelida</taxon>
        <taxon>Clitellata</taxon>
        <taxon>Hirudinea</taxon>
        <taxon>Rhynchobdellida</taxon>
        <taxon>Glossiphoniidae</taxon>
        <taxon>Helobdella</taxon>
    </lineage>
</organism>
<dbReference type="Pfam" id="PF00560">
    <property type="entry name" value="LRR_1"/>
    <property type="match status" value="1"/>
</dbReference>
<dbReference type="Pfam" id="PF13855">
    <property type="entry name" value="LRR_8"/>
    <property type="match status" value="1"/>
</dbReference>
<dbReference type="GO" id="GO:0016020">
    <property type="term" value="C:membrane"/>
    <property type="evidence" value="ECO:0007669"/>
    <property type="project" value="UniProtKB-SubCell"/>
</dbReference>